<feature type="transmembrane region" description="Helical" evidence="1">
    <location>
        <begin position="47"/>
        <end position="67"/>
    </location>
</feature>
<reference evidence="3" key="1">
    <citation type="journal article" date="2019" name="Int. J. Syst. Evol. Microbiol.">
        <title>The Global Catalogue of Microorganisms (GCM) 10K type strain sequencing project: providing services to taxonomists for standard genome sequencing and annotation.</title>
        <authorList>
            <consortium name="The Broad Institute Genomics Platform"/>
            <consortium name="The Broad Institute Genome Sequencing Center for Infectious Disease"/>
            <person name="Wu L."/>
            <person name="Ma J."/>
        </authorList>
    </citation>
    <scope>NUCLEOTIDE SEQUENCE [LARGE SCALE GENOMIC DNA]</scope>
    <source>
        <strain evidence="3">CGMCC 1.15043</strain>
    </source>
</reference>
<name>A0ABQ1FKE6_9BACL</name>
<evidence type="ECO:0000256" key="1">
    <source>
        <dbReference type="SAM" id="Phobius"/>
    </source>
</evidence>
<gene>
    <name evidence="2" type="ORF">GCM10008018_72700</name>
</gene>
<protein>
    <submittedName>
        <fullName evidence="2">Uncharacterized protein</fullName>
    </submittedName>
</protein>
<keyword evidence="1" id="KW-1133">Transmembrane helix</keyword>
<keyword evidence="3" id="KW-1185">Reference proteome</keyword>
<proteinExistence type="predicted"/>
<keyword evidence="1" id="KW-0472">Membrane</keyword>
<dbReference type="Proteomes" id="UP000615455">
    <property type="component" value="Unassembled WGS sequence"/>
</dbReference>
<evidence type="ECO:0000313" key="3">
    <source>
        <dbReference type="Proteomes" id="UP000615455"/>
    </source>
</evidence>
<sequence>MKKGLGKEIKMKSTINLLKVIAALVPSLILIFYLLHHFPNTGLGRIIAIPFIFVVNAILITIGLIFFHRFNNPALVSIWITIILLTLVITVLIYPQEYDPSVINQMWNMVFIRR</sequence>
<feature type="transmembrane region" description="Helical" evidence="1">
    <location>
        <begin position="74"/>
        <end position="94"/>
    </location>
</feature>
<evidence type="ECO:0000313" key="2">
    <source>
        <dbReference type="EMBL" id="GGA18189.1"/>
    </source>
</evidence>
<feature type="transmembrane region" description="Helical" evidence="1">
    <location>
        <begin position="16"/>
        <end position="35"/>
    </location>
</feature>
<comment type="caution">
    <text evidence="2">The sequence shown here is derived from an EMBL/GenBank/DDBJ whole genome shotgun (WGS) entry which is preliminary data.</text>
</comment>
<organism evidence="2 3">
    <name type="scientific">Paenibacillus marchantiophytorum</name>
    <dbReference type="NCBI Taxonomy" id="1619310"/>
    <lineage>
        <taxon>Bacteria</taxon>
        <taxon>Bacillati</taxon>
        <taxon>Bacillota</taxon>
        <taxon>Bacilli</taxon>
        <taxon>Bacillales</taxon>
        <taxon>Paenibacillaceae</taxon>
        <taxon>Paenibacillus</taxon>
    </lineage>
</organism>
<dbReference type="RefSeq" id="WP_189021067.1">
    <property type="nucleotide sequence ID" value="NZ_BMHE01000108.1"/>
</dbReference>
<accession>A0ABQ1FKE6</accession>
<keyword evidence="1" id="KW-0812">Transmembrane</keyword>
<dbReference type="EMBL" id="BMHE01000108">
    <property type="protein sequence ID" value="GGA18189.1"/>
    <property type="molecule type" value="Genomic_DNA"/>
</dbReference>